<evidence type="ECO:0000313" key="3">
    <source>
        <dbReference type="Proteomes" id="UP000515917"/>
    </source>
</evidence>
<dbReference type="Proteomes" id="UP000515917">
    <property type="component" value="Chromosome"/>
</dbReference>
<keyword evidence="1" id="KW-1133">Transmembrane helix</keyword>
<name>A0A7G3G666_9NEIS</name>
<dbReference type="AlphaFoldDB" id="A0A7G3G666"/>
<dbReference type="KEGG" id="ifl:C1H71_03095"/>
<reference evidence="2 3" key="1">
    <citation type="submission" date="2018-01" db="EMBL/GenBank/DDBJ databases">
        <title>Genome sequence of Iodobacter sp. strain PCH194 isolated from Indian Trans-Himalaya.</title>
        <authorList>
            <person name="Kumar V."/>
            <person name="Thakur V."/>
            <person name="Kumar S."/>
            <person name="Singh D."/>
        </authorList>
    </citation>
    <scope>NUCLEOTIDE SEQUENCE [LARGE SCALE GENOMIC DNA]</scope>
    <source>
        <strain evidence="2 3">PCH194</strain>
    </source>
</reference>
<keyword evidence="3" id="KW-1185">Reference proteome</keyword>
<evidence type="ECO:0000313" key="2">
    <source>
        <dbReference type="EMBL" id="QBC42639.1"/>
    </source>
</evidence>
<dbReference type="EMBL" id="CP025781">
    <property type="protein sequence ID" value="QBC42639.1"/>
    <property type="molecule type" value="Genomic_DNA"/>
</dbReference>
<keyword evidence="1" id="KW-0472">Membrane</keyword>
<protein>
    <submittedName>
        <fullName evidence="2">Uncharacterized protein</fullName>
    </submittedName>
</protein>
<feature type="transmembrane region" description="Helical" evidence="1">
    <location>
        <begin position="84"/>
        <end position="106"/>
    </location>
</feature>
<gene>
    <name evidence="2" type="ORF">C1H71_03095</name>
</gene>
<keyword evidence="1" id="KW-0812">Transmembrane</keyword>
<organism evidence="2 3">
    <name type="scientific">Iodobacter fluviatilis</name>
    <dbReference type="NCBI Taxonomy" id="537"/>
    <lineage>
        <taxon>Bacteria</taxon>
        <taxon>Pseudomonadati</taxon>
        <taxon>Pseudomonadota</taxon>
        <taxon>Betaproteobacteria</taxon>
        <taxon>Neisseriales</taxon>
        <taxon>Chitinibacteraceae</taxon>
        <taxon>Iodobacter</taxon>
    </lineage>
</organism>
<feature type="transmembrane region" description="Helical" evidence="1">
    <location>
        <begin position="58"/>
        <end position="78"/>
    </location>
</feature>
<accession>A0A7G3G666</accession>
<evidence type="ECO:0000256" key="1">
    <source>
        <dbReference type="SAM" id="Phobius"/>
    </source>
</evidence>
<feature type="transmembrane region" description="Helical" evidence="1">
    <location>
        <begin position="17"/>
        <end position="38"/>
    </location>
</feature>
<proteinExistence type="predicted"/>
<dbReference type="RefSeq" id="WP_130105257.1">
    <property type="nucleotide sequence ID" value="NZ_CP025781.1"/>
</dbReference>
<sequence>MLLGGMYGPIFGKASPAWFHSAMLLANYIPAAVAAIIFVRKAQLKSRLPKEIPGKTPILIGVGLIVLYLVPRLFASTIPGGGPAYVVSMFGPFFIIPADILIVVGVTKALLATLPRLTNHSTRPAQKAAQAG</sequence>